<evidence type="ECO:0000313" key="1">
    <source>
        <dbReference type="EMBL" id="RLP75036.1"/>
    </source>
</evidence>
<protein>
    <submittedName>
        <fullName evidence="1">Uncharacterized protein</fullName>
    </submittedName>
</protein>
<comment type="caution">
    <text evidence="1">The sequence shown here is derived from an EMBL/GenBank/DDBJ whole genome shotgun (WGS) entry which is preliminary data.</text>
</comment>
<sequence length="364" mass="41021">MNVIMLLTLVIGLSGVVWCLLLVVVEIVTWSSIREPKRRSFSRIQFEARQSQTVIAPALGALYSGLFISLSASFIFKGLTPDGGADESSHLWNPFIGVVLFFAGAVTLLFILWVFFKDRSDSISLAQDPFSIRAAAEEYISAPEQASLKPEDLDTQLKNWVQRKAAYTMGVAPGRPREKNTRGEDQRVRRTTALEAALTKSENSQGRRQGIVNSLRIYYRAARRYRLRFIWPAGVSAILLVGVVWMALDQPEVLISSSGWGSPWLMVIIVAVVEMVVVLAYAVFRGNRARLWYRVYRSAQTGAEHQIRAAHEVKISQVSEEQRLRELVDQLENILEKTRTESAPIDGARAREIIRLGRFRLVKD</sequence>
<name>A0A3L7A3X6_9MICO</name>
<accession>A0A3L7A3X6</accession>
<proteinExistence type="predicted"/>
<dbReference type="RefSeq" id="WP_147440459.1">
    <property type="nucleotide sequence ID" value="NZ_RCUX01000008.1"/>
</dbReference>
<keyword evidence="2" id="KW-1185">Reference proteome</keyword>
<organism evidence="1 2">
    <name type="scientific">Mycetocola tolaasinivorans</name>
    <dbReference type="NCBI Taxonomy" id="76635"/>
    <lineage>
        <taxon>Bacteria</taxon>
        <taxon>Bacillati</taxon>
        <taxon>Actinomycetota</taxon>
        <taxon>Actinomycetes</taxon>
        <taxon>Micrococcales</taxon>
        <taxon>Microbacteriaceae</taxon>
        <taxon>Mycetocola</taxon>
    </lineage>
</organism>
<dbReference type="AlphaFoldDB" id="A0A3L7A3X6"/>
<dbReference type="OrthoDB" id="5144610at2"/>
<gene>
    <name evidence="1" type="ORF">D9V32_11490</name>
</gene>
<reference evidence="1 2" key="1">
    <citation type="submission" date="2018-10" db="EMBL/GenBank/DDBJ databases">
        <authorList>
            <person name="Li J."/>
        </authorList>
    </citation>
    <scope>NUCLEOTIDE SEQUENCE [LARGE SCALE GENOMIC DNA]</scope>
    <source>
        <strain evidence="1 2">IF 016277</strain>
    </source>
</reference>
<evidence type="ECO:0000313" key="2">
    <source>
        <dbReference type="Proteomes" id="UP000272503"/>
    </source>
</evidence>
<dbReference type="Proteomes" id="UP000272503">
    <property type="component" value="Unassembled WGS sequence"/>
</dbReference>
<dbReference type="EMBL" id="RCUX01000008">
    <property type="protein sequence ID" value="RLP75036.1"/>
    <property type="molecule type" value="Genomic_DNA"/>
</dbReference>